<sequence length="662" mass="76837">MTLYALYGSQNKSAFLQTQFRFKINYFVNSVIKAYFCKKTTLVNYLSVENISKSFGERTLFKDISFGINKDQKIAFIAKNGSGKTTIMNIINGFDEPDTGQVVLRKSIRMAFLSQDNKLQDELTIEESIFASDNETLKVIQAYEKALENPEDEEAYQKAFDGMDQHNAWDFETQYKQILFKLKLEDFKLKVKNLSGGQKKRLSLAIILINRPDLLILDEPTNHLDLEMIEWLESYFAKENITLFMVTHDRFFLERVCNEIIELDNGKIYQYKGNYSYYLEKKEERIASENSSVDKAQNLFVKELEWMRRQPKARTTKSKSRQDDFYVIKEKAQSRRRENKVELEINMERMGSKIIELHKISKKFKDHVILDNFSFDFQRGERIGIIGKNGTGKSTFLNLLTGTIPLDSGKVVIGETIKVGYYTQSGINPKPGQRVIDVIKEYGEFIPLTKGRLISASQLLERFLFDSKKQYDYVEKLSGGELKRLYLCTVLIQNPNFLILDEPTNDLDIVTLNVLESFLMDYPGCLLVVSHDRYFMDKIVDQLFVFRGQGEIETFPGNYSDFRSYEDSADVAQKEDNKAEKKDWKQNNPTGNLTFNEQKEFQKIEKEIKDLESNKAKIEQLFSDGKVADADIAAKAKELENIIKKIEEKEERWFELSAKIEG</sequence>
<evidence type="ECO:0000256" key="3">
    <source>
        <dbReference type="SAM" id="Coils"/>
    </source>
</evidence>
<keyword evidence="6" id="KW-1185">Reference proteome</keyword>
<dbReference type="InterPro" id="IPR017871">
    <property type="entry name" value="ABC_transporter-like_CS"/>
</dbReference>
<dbReference type="Pfam" id="PF00005">
    <property type="entry name" value="ABC_tran"/>
    <property type="match status" value="2"/>
</dbReference>
<dbReference type="STRING" id="468056.SAMN05443549_102103"/>
<dbReference type="InterPro" id="IPR051309">
    <property type="entry name" value="ABCF_ATPase"/>
</dbReference>
<dbReference type="PANTHER" id="PTHR42855:SF1">
    <property type="entry name" value="ABC TRANSPORTER DOMAIN-CONTAINING PROTEIN"/>
    <property type="match status" value="1"/>
</dbReference>
<dbReference type="EMBL" id="FQWB01000002">
    <property type="protein sequence ID" value="SHG11706.1"/>
    <property type="molecule type" value="Genomic_DNA"/>
</dbReference>
<dbReference type="FunFam" id="3.40.50.300:FF:000011">
    <property type="entry name" value="Putative ABC transporter ATP-binding component"/>
    <property type="match status" value="1"/>
</dbReference>
<dbReference type="SMART" id="SM00382">
    <property type="entry name" value="AAA"/>
    <property type="match status" value="2"/>
</dbReference>
<evidence type="ECO:0000256" key="2">
    <source>
        <dbReference type="ARBA" id="ARBA00022840"/>
    </source>
</evidence>
<feature type="domain" description="ABC transporter" evidence="4">
    <location>
        <begin position="355"/>
        <end position="573"/>
    </location>
</feature>
<dbReference type="PROSITE" id="PS50893">
    <property type="entry name" value="ABC_TRANSPORTER_2"/>
    <property type="match status" value="2"/>
</dbReference>
<evidence type="ECO:0000313" key="5">
    <source>
        <dbReference type="EMBL" id="SHG11706.1"/>
    </source>
</evidence>
<evidence type="ECO:0000259" key="4">
    <source>
        <dbReference type="PROSITE" id="PS50893"/>
    </source>
</evidence>
<dbReference type="PROSITE" id="PS00211">
    <property type="entry name" value="ABC_TRANSPORTER_1"/>
    <property type="match status" value="1"/>
</dbReference>
<dbReference type="GO" id="GO:0003677">
    <property type="term" value="F:DNA binding"/>
    <property type="evidence" value="ECO:0007669"/>
    <property type="project" value="InterPro"/>
</dbReference>
<accession>A0A1M5H724</accession>
<organism evidence="5 6">
    <name type="scientific">Flavobacterium fluvii</name>
    <dbReference type="NCBI Taxonomy" id="468056"/>
    <lineage>
        <taxon>Bacteria</taxon>
        <taxon>Pseudomonadati</taxon>
        <taxon>Bacteroidota</taxon>
        <taxon>Flavobacteriia</taxon>
        <taxon>Flavobacteriales</taxon>
        <taxon>Flavobacteriaceae</taxon>
        <taxon>Flavobacterium</taxon>
    </lineage>
</organism>
<dbReference type="Pfam" id="PF12848">
    <property type="entry name" value="ABC_tran_Xtn"/>
    <property type="match status" value="1"/>
</dbReference>
<dbReference type="Gene3D" id="1.10.287.380">
    <property type="entry name" value="Valyl-tRNA synthetase, C-terminal domain"/>
    <property type="match status" value="1"/>
</dbReference>
<dbReference type="GO" id="GO:0005524">
    <property type="term" value="F:ATP binding"/>
    <property type="evidence" value="ECO:0007669"/>
    <property type="project" value="UniProtKB-KW"/>
</dbReference>
<dbReference type="Proteomes" id="UP000184516">
    <property type="component" value="Unassembled WGS sequence"/>
</dbReference>
<evidence type="ECO:0000256" key="1">
    <source>
        <dbReference type="ARBA" id="ARBA00022741"/>
    </source>
</evidence>
<dbReference type="InterPro" id="IPR032781">
    <property type="entry name" value="ABC_tran_Xtn"/>
</dbReference>
<dbReference type="InterPro" id="IPR003593">
    <property type="entry name" value="AAA+_ATPase"/>
</dbReference>
<dbReference type="Pfam" id="PF16326">
    <property type="entry name" value="ABC_tran_CTD"/>
    <property type="match status" value="1"/>
</dbReference>
<dbReference type="InterPro" id="IPR037118">
    <property type="entry name" value="Val-tRNA_synth_C_sf"/>
</dbReference>
<feature type="domain" description="ABC transporter" evidence="4">
    <location>
        <begin position="46"/>
        <end position="290"/>
    </location>
</feature>
<feature type="coiled-coil region" evidence="3">
    <location>
        <begin position="594"/>
        <end position="656"/>
    </location>
</feature>
<proteinExistence type="predicted"/>
<dbReference type="InterPro" id="IPR003439">
    <property type="entry name" value="ABC_transporter-like_ATP-bd"/>
</dbReference>
<dbReference type="AlphaFoldDB" id="A0A1M5H724"/>
<dbReference type="SUPFAM" id="SSF52540">
    <property type="entry name" value="P-loop containing nucleoside triphosphate hydrolases"/>
    <property type="match status" value="2"/>
</dbReference>
<dbReference type="InterPro" id="IPR027417">
    <property type="entry name" value="P-loop_NTPase"/>
</dbReference>
<keyword evidence="2 5" id="KW-0067">ATP-binding</keyword>
<dbReference type="PANTHER" id="PTHR42855">
    <property type="entry name" value="ABC TRANSPORTER ATP-BINDING SUBUNIT"/>
    <property type="match status" value="1"/>
</dbReference>
<reference evidence="6" key="1">
    <citation type="submission" date="2016-11" db="EMBL/GenBank/DDBJ databases">
        <authorList>
            <person name="Varghese N."/>
            <person name="Submissions S."/>
        </authorList>
    </citation>
    <scope>NUCLEOTIDE SEQUENCE [LARGE SCALE GENOMIC DNA]</scope>
    <source>
        <strain evidence="6">DSM 19978</strain>
    </source>
</reference>
<keyword evidence="3" id="KW-0175">Coiled coil</keyword>
<dbReference type="GO" id="GO:0016887">
    <property type="term" value="F:ATP hydrolysis activity"/>
    <property type="evidence" value="ECO:0007669"/>
    <property type="project" value="InterPro"/>
</dbReference>
<dbReference type="CDD" id="cd03221">
    <property type="entry name" value="ABCF_EF-3"/>
    <property type="match status" value="2"/>
</dbReference>
<dbReference type="InterPro" id="IPR032524">
    <property type="entry name" value="ABC_tran_C"/>
</dbReference>
<name>A0A1M5H724_9FLAO</name>
<protein>
    <submittedName>
        <fullName evidence="5">ATP-binding cassette, subfamily F, uup</fullName>
    </submittedName>
</protein>
<keyword evidence="1" id="KW-0547">Nucleotide-binding</keyword>
<evidence type="ECO:0000313" key="6">
    <source>
        <dbReference type="Proteomes" id="UP000184516"/>
    </source>
</evidence>
<dbReference type="Gene3D" id="3.40.50.300">
    <property type="entry name" value="P-loop containing nucleotide triphosphate hydrolases"/>
    <property type="match status" value="2"/>
</dbReference>
<gene>
    <name evidence="5" type="ORF">SAMN05443549_102103</name>
</gene>